<accession>A0ABS9YPH1</accession>
<dbReference type="RefSeq" id="WP_242778911.1">
    <property type="nucleotide sequence ID" value="NZ_JALDAY010000024.1"/>
</dbReference>
<dbReference type="EMBL" id="JALDAY010000024">
    <property type="protein sequence ID" value="MCI3279172.1"/>
    <property type="molecule type" value="Genomic_DNA"/>
</dbReference>
<proteinExistence type="predicted"/>
<organism evidence="1 2">
    <name type="scientific">Streptomyces cylindrosporus</name>
    <dbReference type="NCBI Taxonomy" id="2927583"/>
    <lineage>
        <taxon>Bacteria</taxon>
        <taxon>Bacillati</taxon>
        <taxon>Actinomycetota</taxon>
        <taxon>Actinomycetes</taxon>
        <taxon>Kitasatosporales</taxon>
        <taxon>Streptomycetaceae</taxon>
        <taxon>Streptomyces</taxon>
    </lineage>
</organism>
<sequence length="121" mass="12665">MAAITHAPIPSITLPIAADYTALPPHLRNQFSDLLEEADAAQTGDAYHQAMIRACLTIGIAVPDGQDIAICDCLNDGCGCGAIFDSHLDGVVITANADPGYNLSALQCPDCGHDHPRPVED</sequence>
<dbReference type="Proteomes" id="UP001165269">
    <property type="component" value="Unassembled WGS sequence"/>
</dbReference>
<comment type="caution">
    <text evidence="1">The sequence shown here is derived from an EMBL/GenBank/DDBJ whole genome shotgun (WGS) entry which is preliminary data.</text>
</comment>
<reference evidence="1" key="1">
    <citation type="submission" date="2022-03" db="EMBL/GenBank/DDBJ databases">
        <title>Streptomyces 7R015 and 7R016 isolated from Barleria lupulina in Thailand.</title>
        <authorList>
            <person name="Kanchanasin P."/>
            <person name="Phongsopitanun W."/>
            <person name="Tanasupawat S."/>
        </authorList>
    </citation>
    <scope>NUCLEOTIDE SEQUENCE</scope>
    <source>
        <strain evidence="1">7R015</strain>
    </source>
</reference>
<keyword evidence="2" id="KW-1185">Reference proteome</keyword>
<protein>
    <submittedName>
        <fullName evidence="1">Uncharacterized protein</fullName>
    </submittedName>
</protein>
<gene>
    <name evidence="1" type="ORF">MQP27_49725</name>
</gene>
<name>A0ABS9YPH1_9ACTN</name>
<evidence type="ECO:0000313" key="2">
    <source>
        <dbReference type="Proteomes" id="UP001165269"/>
    </source>
</evidence>
<evidence type="ECO:0000313" key="1">
    <source>
        <dbReference type="EMBL" id="MCI3279172.1"/>
    </source>
</evidence>